<organism evidence="8">
    <name type="scientific">Salvia splendens</name>
    <name type="common">Scarlet sage</name>
    <dbReference type="NCBI Taxonomy" id="180675"/>
    <lineage>
        <taxon>Eukaryota</taxon>
        <taxon>Viridiplantae</taxon>
        <taxon>Streptophyta</taxon>
        <taxon>Embryophyta</taxon>
        <taxon>Tracheophyta</taxon>
        <taxon>Spermatophyta</taxon>
        <taxon>Magnoliopsida</taxon>
        <taxon>eudicotyledons</taxon>
        <taxon>Gunneridae</taxon>
        <taxon>Pentapetalae</taxon>
        <taxon>asterids</taxon>
        <taxon>lamiids</taxon>
        <taxon>Lamiales</taxon>
        <taxon>Lamiaceae</taxon>
        <taxon>Nepetoideae</taxon>
        <taxon>Mentheae</taxon>
        <taxon>Salviinae</taxon>
        <taxon>Salvia</taxon>
        <taxon>Salvia subgen. Calosphace</taxon>
        <taxon>core Calosphace</taxon>
    </lineage>
</organism>
<dbReference type="Gene3D" id="1.10.8.430">
    <property type="entry name" value="Helical domain of apoptotic protease-activating factors"/>
    <property type="match status" value="1"/>
</dbReference>
<evidence type="ECO:0000256" key="2">
    <source>
        <dbReference type="ARBA" id="ARBA00022614"/>
    </source>
</evidence>
<evidence type="ECO:0000313" key="8">
    <source>
        <dbReference type="EMBL" id="KAG6407005.1"/>
    </source>
</evidence>
<dbReference type="Proteomes" id="UP000298416">
    <property type="component" value="Unassembled WGS sequence"/>
</dbReference>
<evidence type="ECO:0000256" key="3">
    <source>
        <dbReference type="ARBA" id="ARBA00022737"/>
    </source>
</evidence>
<sequence>MESLFDLHMCNVICRKPLTIHKLQNLKILTYISIYDWTYEVLGSAMMVNLEKLGIEEVDENTEVGKLFSSLAMLRCLDHFILKGALSSLALVNTCLGEDPMPVLEKFAALELLKLRIAYIGREMVVCDGFRKLQLLRINELWNLRKLQVGKGGMQVLKELEIKNCPRLDTLPEEIRSMKCLKKFQVVTNRSRGVQRESERKLHTLMIGTYMLFSKGSNSLFNNPLHRVKKPYPRSCGVVFQTRMPKSVHHNAENSSRWVVIGVGVGVAGVLIATYYVLRFMLLWVVIGICIAADVYRRQLRPRSTVKEDCGAMNINLSGNTSESIILVAIQKMERVLDFNVDNGWDRYIDETDYRILEEVINELRMVVDFLRDKSSGERSLLQHLVAEFADAARHSAELVMERKFTELDNALGWVMKSRMLVMEAGAGEKEIRPQSVGVVGLEKDVKQLCKVILNEEPGLVTMCVKGMVGVGKTTLATQVYNNAAIVERFKHHRAWIALSSDTDTHEMLVNLIQQLMEQDGDSLLVEEMGKWSLMDMICDHLRRIPCFIVLENPPPNINFTYFFLRLRRVGMYVRLYFLRNGSRLLITSRREVTTLEVYYTHEMKSLDSDQSWKLFMKIVDKFTGHENKLSKELESRGKEMLKNCGGLPIAIIDVGRQKAKERLSGIAWEEVFDSIDLSESLKKLEPMYHELDGELKACFLHMSFFKENAIMRNEKLEQIWAVSGLKTRRFAWATRVKSKCTYDLSSQSIIEVLDPYQITKEEVKRCRMNPLLHKLSVKKAEEEIGFEVLSSNGNNKSAQNPSHRVIHCGREMFIQTTNQEKNLVSLIFHGGGRYLDDAGQSYWNNFELLKMLDMEDFGVKTLSETMGTLIELRYLGLRNNYIQEIPHSFGDLKKLEVLDVALNFMVEMPGNILEIGSLHHIYMSNVIYQEPLKVDALENLETLTYISIYDWMYEVTSLEKMICLQQLGVEEVDENSDAGKLFASLAELEHLRHLTLRGFRFRSIPCLDNIGMVDRLWTLKLDGLLSRLPSANNFPQGIKYLALVNTCLDEDPMPLLKNLPWLECLKLRNAYTGRIMSVQFNGFADLLVLHINELWNLRNVQVEEGAKAMLEQLEIKNCPRLDTLPQEIGSMKRLRKFKMVTTKRIATKIRNSGLMSKIVEVDISP</sequence>
<name>A0A8X8X565_SALSN</name>
<keyword evidence="5" id="KW-1133">Transmembrane helix</keyword>
<dbReference type="AlphaFoldDB" id="A0A8X8X565"/>
<keyword evidence="9" id="KW-1185">Reference proteome</keyword>
<dbReference type="PANTHER" id="PTHR36766">
    <property type="entry name" value="PLANT BROAD-SPECTRUM MILDEW RESISTANCE PROTEIN RPW8"/>
    <property type="match status" value="1"/>
</dbReference>
<reference evidence="8" key="2">
    <citation type="submission" date="2020-08" db="EMBL/GenBank/DDBJ databases">
        <title>Plant Genome Project.</title>
        <authorList>
            <person name="Zhang R.-G."/>
        </authorList>
    </citation>
    <scope>NUCLEOTIDE SEQUENCE</scope>
    <source>
        <strain evidence="8">Huo1</strain>
        <tissue evidence="8">Leaf</tissue>
    </source>
</reference>
<evidence type="ECO:0000259" key="7">
    <source>
        <dbReference type="Pfam" id="PF23598"/>
    </source>
</evidence>
<dbReference type="InterPro" id="IPR036388">
    <property type="entry name" value="WH-like_DNA-bd_sf"/>
</dbReference>
<dbReference type="SUPFAM" id="SSF52540">
    <property type="entry name" value="P-loop containing nucleoside triphosphate hydrolases"/>
    <property type="match status" value="1"/>
</dbReference>
<dbReference type="Pfam" id="PF23598">
    <property type="entry name" value="LRR_14"/>
    <property type="match status" value="1"/>
</dbReference>
<dbReference type="InterPro" id="IPR002182">
    <property type="entry name" value="NB-ARC"/>
</dbReference>
<protein>
    <recommendedName>
        <fullName evidence="10">Disease resistance protein RPM1</fullName>
    </recommendedName>
</protein>
<dbReference type="GO" id="GO:0006952">
    <property type="term" value="P:defense response"/>
    <property type="evidence" value="ECO:0007669"/>
    <property type="project" value="UniProtKB-KW"/>
</dbReference>
<dbReference type="Pfam" id="PF00931">
    <property type="entry name" value="NB-ARC"/>
    <property type="match status" value="1"/>
</dbReference>
<feature type="domain" description="NB-ARC" evidence="6">
    <location>
        <begin position="443"/>
        <end position="620"/>
    </location>
</feature>
<keyword evidence="5" id="KW-0812">Transmembrane</keyword>
<keyword evidence="5" id="KW-0472">Membrane</keyword>
<dbReference type="PRINTS" id="PR00364">
    <property type="entry name" value="DISEASERSIST"/>
</dbReference>
<dbReference type="InterPro" id="IPR042197">
    <property type="entry name" value="Apaf_helical"/>
</dbReference>
<evidence type="ECO:0000256" key="4">
    <source>
        <dbReference type="ARBA" id="ARBA00022821"/>
    </source>
</evidence>
<evidence type="ECO:0000313" key="9">
    <source>
        <dbReference type="Proteomes" id="UP000298416"/>
    </source>
</evidence>
<feature type="domain" description="Disease resistance R13L4/SHOC-2-like LRR" evidence="7">
    <location>
        <begin position="845"/>
        <end position="1118"/>
    </location>
</feature>
<feature type="transmembrane region" description="Helical" evidence="5">
    <location>
        <begin position="258"/>
        <end position="275"/>
    </location>
</feature>
<gene>
    <name evidence="8" type="ORF">SASPL_129985</name>
</gene>
<keyword evidence="3" id="KW-0677">Repeat</keyword>
<comment type="caution">
    <text evidence="8">The sequence shown here is derived from an EMBL/GenBank/DDBJ whole genome shotgun (WGS) entry which is preliminary data.</text>
</comment>
<dbReference type="InterPro" id="IPR055414">
    <property type="entry name" value="LRR_R13L4/SHOC2-like"/>
</dbReference>
<evidence type="ECO:0000259" key="6">
    <source>
        <dbReference type="Pfam" id="PF00931"/>
    </source>
</evidence>
<keyword evidence="4" id="KW-0611">Plant defense</keyword>
<reference evidence="8" key="1">
    <citation type="submission" date="2018-01" db="EMBL/GenBank/DDBJ databases">
        <authorList>
            <person name="Mao J.F."/>
        </authorList>
    </citation>
    <scope>NUCLEOTIDE SEQUENCE</scope>
    <source>
        <strain evidence="8">Huo1</strain>
        <tissue evidence="8">Leaf</tissue>
    </source>
</reference>
<dbReference type="PANTHER" id="PTHR36766:SF30">
    <property type="entry name" value="TIR-NBS TYPE DISEASE RESISTANCE PROTEIN-RELATED"/>
    <property type="match status" value="1"/>
</dbReference>
<evidence type="ECO:0000256" key="1">
    <source>
        <dbReference type="ARBA" id="ARBA00008894"/>
    </source>
</evidence>
<evidence type="ECO:0000256" key="5">
    <source>
        <dbReference type="SAM" id="Phobius"/>
    </source>
</evidence>
<keyword evidence="2" id="KW-0433">Leucine-rich repeat</keyword>
<proteinExistence type="inferred from homology"/>
<dbReference type="Gene3D" id="3.80.10.10">
    <property type="entry name" value="Ribonuclease Inhibitor"/>
    <property type="match status" value="2"/>
</dbReference>
<dbReference type="SUPFAM" id="SSF52058">
    <property type="entry name" value="L domain-like"/>
    <property type="match status" value="2"/>
</dbReference>
<dbReference type="Gene3D" id="1.10.10.10">
    <property type="entry name" value="Winged helix-like DNA-binding domain superfamily/Winged helix DNA-binding domain"/>
    <property type="match status" value="1"/>
</dbReference>
<dbReference type="GO" id="GO:0043531">
    <property type="term" value="F:ADP binding"/>
    <property type="evidence" value="ECO:0007669"/>
    <property type="project" value="InterPro"/>
</dbReference>
<dbReference type="EMBL" id="PNBA02000011">
    <property type="protein sequence ID" value="KAG6407005.1"/>
    <property type="molecule type" value="Genomic_DNA"/>
</dbReference>
<dbReference type="InterPro" id="IPR032675">
    <property type="entry name" value="LRR_dom_sf"/>
</dbReference>
<dbReference type="Gene3D" id="3.40.50.300">
    <property type="entry name" value="P-loop containing nucleotide triphosphate hydrolases"/>
    <property type="match status" value="1"/>
</dbReference>
<evidence type="ECO:0008006" key="10">
    <source>
        <dbReference type="Google" id="ProtNLM"/>
    </source>
</evidence>
<dbReference type="InterPro" id="IPR027417">
    <property type="entry name" value="P-loop_NTPase"/>
</dbReference>
<accession>A0A8X8X565</accession>
<comment type="similarity">
    <text evidence="1">Belongs to the disease resistance NB-LRR family.</text>
</comment>